<comment type="caution">
    <text evidence="4">The sequence shown here is derived from an EMBL/GenBank/DDBJ whole genome shotgun (WGS) entry which is preliminary data.</text>
</comment>
<protein>
    <recommendedName>
        <fullName evidence="2">Anti-sigma factor antagonist</fullName>
    </recommendedName>
</protein>
<proteinExistence type="inferred from homology"/>
<accession>A0ABT8RF03</accession>
<evidence type="ECO:0000256" key="2">
    <source>
        <dbReference type="RuleBase" id="RU003749"/>
    </source>
</evidence>
<organism evidence="4 5">
    <name type="scientific">Rhodocytophaga aerolata</name>
    <dbReference type="NCBI Taxonomy" id="455078"/>
    <lineage>
        <taxon>Bacteria</taxon>
        <taxon>Pseudomonadati</taxon>
        <taxon>Bacteroidota</taxon>
        <taxon>Cytophagia</taxon>
        <taxon>Cytophagales</taxon>
        <taxon>Rhodocytophagaceae</taxon>
        <taxon>Rhodocytophaga</taxon>
    </lineage>
</organism>
<dbReference type="InterPro" id="IPR036513">
    <property type="entry name" value="STAS_dom_sf"/>
</dbReference>
<dbReference type="Proteomes" id="UP001168528">
    <property type="component" value="Unassembled WGS sequence"/>
</dbReference>
<evidence type="ECO:0000259" key="3">
    <source>
        <dbReference type="PROSITE" id="PS50801"/>
    </source>
</evidence>
<dbReference type="PANTHER" id="PTHR33495">
    <property type="entry name" value="ANTI-SIGMA FACTOR ANTAGONIST TM_1081-RELATED-RELATED"/>
    <property type="match status" value="1"/>
</dbReference>
<keyword evidence="5" id="KW-1185">Reference proteome</keyword>
<sequence length="120" mass="13699">MVLTSRTEHDLCILQLKGELDCNSAPLLDEAIKKTLQEGLYLRKLYINCKDLNYISSAGLGVIIDHHSQIKAFHIAFVFYEMQLPVRDIFLLLGLDNYVTIVASEEEAHLFCHKLNLSSY</sequence>
<comment type="similarity">
    <text evidence="1 2">Belongs to the anti-sigma-factor antagonist family.</text>
</comment>
<dbReference type="InterPro" id="IPR002645">
    <property type="entry name" value="STAS_dom"/>
</dbReference>
<dbReference type="InterPro" id="IPR003658">
    <property type="entry name" value="Anti-sigma_ant"/>
</dbReference>
<dbReference type="Gene3D" id="3.30.750.24">
    <property type="entry name" value="STAS domain"/>
    <property type="match status" value="1"/>
</dbReference>
<reference evidence="4" key="1">
    <citation type="submission" date="2023-07" db="EMBL/GenBank/DDBJ databases">
        <title>The genome sequence of Rhodocytophaga aerolata KACC 12507.</title>
        <authorList>
            <person name="Zhang X."/>
        </authorList>
    </citation>
    <scope>NUCLEOTIDE SEQUENCE</scope>
    <source>
        <strain evidence="4">KACC 12507</strain>
    </source>
</reference>
<dbReference type="Pfam" id="PF01740">
    <property type="entry name" value="STAS"/>
    <property type="match status" value="1"/>
</dbReference>
<dbReference type="PROSITE" id="PS50801">
    <property type="entry name" value="STAS"/>
    <property type="match status" value="1"/>
</dbReference>
<dbReference type="EMBL" id="JAUKPO010000034">
    <property type="protein sequence ID" value="MDO1450691.1"/>
    <property type="molecule type" value="Genomic_DNA"/>
</dbReference>
<name>A0ABT8RF03_9BACT</name>
<dbReference type="NCBIfam" id="TIGR00377">
    <property type="entry name" value="ant_ant_sig"/>
    <property type="match status" value="1"/>
</dbReference>
<gene>
    <name evidence="4" type="ORF">Q0590_30740</name>
</gene>
<evidence type="ECO:0000256" key="1">
    <source>
        <dbReference type="ARBA" id="ARBA00009013"/>
    </source>
</evidence>
<dbReference type="CDD" id="cd07043">
    <property type="entry name" value="STAS_anti-anti-sigma_factors"/>
    <property type="match status" value="1"/>
</dbReference>
<evidence type="ECO:0000313" key="5">
    <source>
        <dbReference type="Proteomes" id="UP001168528"/>
    </source>
</evidence>
<dbReference type="RefSeq" id="WP_302041492.1">
    <property type="nucleotide sequence ID" value="NZ_JAUKPO010000034.1"/>
</dbReference>
<dbReference type="SUPFAM" id="SSF52091">
    <property type="entry name" value="SpoIIaa-like"/>
    <property type="match status" value="1"/>
</dbReference>
<evidence type="ECO:0000313" key="4">
    <source>
        <dbReference type="EMBL" id="MDO1450691.1"/>
    </source>
</evidence>
<feature type="domain" description="STAS" evidence="3">
    <location>
        <begin position="1"/>
        <end position="120"/>
    </location>
</feature>